<organism evidence="3 4">
    <name type="scientific">Liquorilactobacillus mali</name>
    <dbReference type="NCBI Taxonomy" id="1618"/>
    <lineage>
        <taxon>Bacteria</taxon>
        <taxon>Bacillati</taxon>
        <taxon>Bacillota</taxon>
        <taxon>Bacilli</taxon>
        <taxon>Lactobacillales</taxon>
        <taxon>Lactobacillaceae</taxon>
        <taxon>Liquorilactobacillus</taxon>
    </lineage>
</organism>
<reference evidence="3 4" key="1">
    <citation type="journal article" date="2015" name="Genome Announc.">
        <title>Expanding the biotechnology potential of lactobacilli through comparative genomics of 213 strains and associated genera.</title>
        <authorList>
            <person name="Sun Z."/>
            <person name="Harris H.M."/>
            <person name="McCann A."/>
            <person name="Guo C."/>
            <person name="Argimon S."/>
            <person name="Zhang W."/>
            <person name="Yang X."/>
            <person name="Jeffery I.B."/>
            <person name="Cooney J.C."/>
            <person name="Kagawa T.F."/>
            <person name="Liu W."/>
            <person name="Song Y."/>
            <person name="Salvetti E."/>
            <person name="Wrobel A."/>
            <person name="Rasinkangas P."/>
            <person name="Parkhill J."/>
            <person name="Rea M.C."/>
            <person name="O'Sullivan O."/>
            <person name="Ritari J."/>
            <person name="Douillard F.P."/>
            <person name="Paul Ross R."/>
            <person name="Yang R."/>
            <person name="Briner A.E."/>
            <person name="Felis G.E."/>
            <person name="de Vos W.M."/>
            <person name="Barrangou R."/>
            <person name="Klaenhammer T.R."/>
            <person name="Caufield P.W."/>
            <person name="Cui Y."/>
            <person name="Zhang H."/>
            <person name="O'Toole P.W."/>
        </authorList>
    </citation>
    <scope>NUCLEOTIDE SEQUENCE [LARGE SCALE GENOMIC DNA]</scope>
    <source>
        <strain evidence="3 4">ATCC 27304</strain>
    </source>
</reference>
<protein>
    <submittedName>
        <fullName evidence="3">Uncharacterized protein</fullName>
    </submittedName>
</protein>
<feature type="compositionally biased region" description="Low complexity" evidence="1">
    <location>
        <begin position="57"/>
        <end position="71"/>
    </location>
</feature>
<dbReference type="OrthoDB" id="2327268at2"/>
<dbReference type="Proteomes" id="UP000051727">
    <property type="component" value="Unassembled WGS sequence"/>
</dbReference>
<sequence>MTAKDRSTRKILIIGLFVLLIAGASGGIGYYFGAHNAQTSVQMGNSKGVPNGKKMKGMPSGKKPSSKSFNN</sequence>
<feature type="transmembrane region" description="Helical" evidence="2">
    <location>
        <begin position="12"/>
        <end position="33"/>
    </location>
</feature>
<keyword evidence="2" id="KW-0812">Transmembrane</keyword>
<name>A0A0R2FSG1_9LACO</name>
<keyword evidence="2" id="KW-0472">Membrane</keyword>
<dbReference type="AlphaFoldDB" id="A0A0R2FSG1"/>
<proteinExistence type="predicted"/>
<dbReference type="RefSeq" id="WP_056991102.1">
    <property type="nucleotide sequence ID" value="NZ_JQAR01000007.1"/>
</dbReference>
<feature type="region of interest" description="Disordered" evidence="1">
    <location>
        <begin position="42"/>
        <end position="71"/>
    </location>
</feature>
<evidence type="ECO:0000256" key="1">
    <source>
        <dbReference type="SAM" id="MobiDB-lite"/>
    </source>
</evidence>
<keyword evidence="2" id="KW-1133">Transmembrane helix</keyword>
<comment type="caution">
    <text evidence="3">The sequence shown here is derived from an EMBL/GenBank/DDBJ whole genome shotgun (WGS) entry which is preliminary data.</text>
</comment>
<dbReference type="EMBL" id="JQAR01000007">
    <property type="protein sequence ID" value="KRN30470.1"/>
    <property type="molecule type" value="Genomic_DNA"/>
</dbReference>
<dbReference type="PATRIC" id="fig|1618.3.peg.2284"/>
<accession>A0A0R2FSG1</accession>
<gene>
    <name evidence="3" type="ORF">IV36_GL002230</name>
</gene>
<evidence type="ECO:0000313" key="3">
    <source>
        <dbReference type="EMBL" id="KRN30470.1"/>
    </source>
</evidence>
<evidence type="ECO:0000256" key="2">
    <source>
        <dbReference type="SAM" id="Phobius"/>
    </source>
</evidence>
<evidence type="ECO:0000313" key="4">
    <source>
        <dbReference type="Proteomes" id="UP000051727"/>
    </source>
</evidence>